<protein>
    <submittedName>
        <fullName evidence="2">Uncharacterized protein</fullName>
    </submittedName>
</protein>
<evidence type="ECO:0000313" key="3">
    <source>
        <dbReference type="Proteomes" id="UP001266305"/>
    </source>
</evidence>
<proteinExistence type="predicted"/>
<keyword evidence="3" id="KW-1185">Reference proteome</keyword>
<reference evidence="2 3" key="1">
    <citation type="submission" date="2023-05" db="EMBL/GenBank/DDBJ databases">
        <title>B98-5 Cell Line De Novo Hybrid Assembly: An Optical Mapping Approach.</title>
        <authorList>
            <person name="Kananen K."/>
            <person name="Auerbach J.A."/>
            <person name="Kautto E."/>
            <person name="Blachly J.S."/>
        </authorList>
    </citation>
    <scope>NUCLEOTIDE SEQUENCE [LARGE SCALE GENOMIC DNA]</scope>
    <source>
        <strain evidence="2">B95-8</strain>
        <tissue evidence="2">Cell line</tissue>
    </source>
</reference>
<evidence type="ECO:0000256" key="1">
    <source>
        <dbReference type="SAM" id="MobiDB-lite"/>
    </source>
</evidence>
<accession>A0ABQ9VTF3</accession>
<comment type="caution">
    <text evidence="2">The sequence shown here is derived from an EMBL/GenBank/DDBJ whole genome shotgun (WGS) entry which is preliminary data.</text>
</comment>
<dbReference type="Proteomes" id="UP001266305">
    <property type="component" value="Unassembled WGS sequence"/>
</dbReference>
<organism evidence="2 3">
    <name type="scientific">Saguinus oedipus</name>
    <name type="common">Cotton-top tamarin</name>
    <name type="synonym">Oedipomidas oedipus</name>
    <dbReference type="NCBI Taxonomy" id="9490"/>
    <lineage>
        <taxon>Eukaryota</taxon>
        <taxon>Metazoa</taxon>
        <taxon>Chordata</taxon>
        <taxon>Craniata</taxon>
        <taxon>Vertebrata</taxon>
        <taxon>Euteleostomi</taxon>
        <taxon>Mammalia</taxon>
        <taxon>Eutheria</taxon>
        <taxon>Euarchontoglires</taxon>
        <taxon>Primates</taxon>
        <taxon>Haplorrhini</taxon>
        <taxon>Platyrrhini</taxon>
        <taxon>Cebidae</taxon>
        <taxon>Callitrichinae</taxon>
        <taxon>Saguinus</taxon>
    </lineage>
</organism>
<gene>
    <name evidence="2" type="ORF">P7K49_012157</name>
</gene>
<dbReference type="EMBL" id="JASSZA010000005">
    <property type="protein sequence ID" value="KAK2112410.1"/>
    <property type="molecule type" value="Genomic_DNA"/>
</dbReference>
<name>A0ABQ9VTF3_SAGOE</name>
<sequence length="152" mass="15418">MLDPEPAAWAPVQGLRDLGPREGLLLSASVWGGKQMSAGSPAQVRGAGEHYLGQERFSRLDPALGVGQARSVLSGAGAIFPPEHKPIPASSLVTLGLASTVGPHPNPRLWDPASGWPPGTLSSSGVALPAPHCEPLGTPRDGPGQAAGAFEG</sequence>
<evidence type="ECO:0000313" key="2">
    <source>
        <dbReference type="EMBL" id="KAK2112410.1"/>
    </source>
</evidence>
<feature type="region of interest" description="Disordered" evidence="1">
    <location>
        <begin position="106"/>
        <end position="152"/>
    </location>
</feature>